<comment type="caution">
    <text evidence="5">The sequence shown here is derived from an EMBL/GenBank/DDBJ whole genome shotgun (WGS) entry which is preliminary data.</text>
</comment>
<organism evidence="5 6">
    <name type="scientific">Nonomuraea insulae</name>
    <dbReference type="NCBI Taxonomy" id="1616787"/>
    <lineage>
        <taxon>Bacteria</taxon>
        <taxon>Bacillati</taxon>
        <taxon>Actinomycetota</taxon>
        <taxon>Actinomycetes</taxon>
        <taxon>Streptosporangiales</taxon>
        <taxon>Streptosporangiaceae</taxon>
        <taxon>Nonomuraea</taxon>
    </lineage>
</organism>
<reference evidence="6" key="1">
    <citation type="journal article" date="2019" name="Int. J. Syst. Evol. Microbiol.">
        <title>The Global Catalogue of Microorganisms (GCM) 10K type strain sequencing project: providing services to taxonomists for standard genome sequencing and annotation.</title>
        <authorList>
            <consortium name="The Broad Institute Genomics Platform"/>
            <consortium name="The Broad Institute Genome Sequencing Center for Infectious Disease"/>
            <person name="Wu L."/>
            <person name="Ma J."/>
        </authorList>
    </citation>
    <scope>NUCLEOTIDE SEQUENCE [LARGE SCALE GENOMIC DNA]</scope>
    <source>
        <strain evidence="6">CCUG 53903</strain>
    </source>
</reference>
<proteinExistence type="predicted"/>
<keyword evidence="6" id="KW-1185">Reference proteome</keyword>
<dbReference type="CDD" id="cd06170">
    <property type="entry name" value="LuxR_C_like"/>
    <property type="match status" value="1"/>
</dbReference>
<dbReference type="Gene3D" id="1.10.10.10">
    <property type="entry name" value="Winged helix-like DNA-binding domain superfamily/Winged helix DNA-binding domain"/>
    <property type="match status" value="1"/>
</dbReference>
<dbReference type="PROSITE" id="PS50043">
    <property type="entry name" value="HTH_LUXR_2"/>
    <property type="match status" value="1"/>
</dbReference>
<dbReference type="InterPro" id="IPR016032">
    <property type="entry name" value="Sig_transdc_resp-reg_C-effctor"/>
</dbReference>
<dbReference type="PRINTS" id="PR00038">
    <property type="entry name" value="HTHLUXR"/>
</dbReference>
<protein>
    <submittedName>
        <fullName evidence="5">LuxR C-terminal-related transcriptional regulator</fullName>
    </submittedName>
</protein>
<evidence type="ECO:0000256" key="3">
    <source>
        <dbReference type="ARBA" id="ARBA00023163"/>
    </source>
</evidence>
<sequence>MEENMSLAGLTHRLEEAVDKLRGIPVGVELLDDDGVVQQRIAEAVRSARELRAMHPVGSTEKGREEQKSRRAVLDALRRGVTMRTIVHASMLDDPRKEARIKELHASGDLHRVVDAPIQQFLVFDRAVAFVRITPVAYTPGALMIRQPSLITTLIDLFEQTWSRARDIAEPVQRLTAREREVLGLIAEGCSNGAVARALSITEAAVGKHVASVFAKLDLPATDEVNRRVLAVLAYLRGAAR</sequence>
<gene>
    <name evidence="5" type="ORF">ACFPZ3_18665</name>
</gene>
<keyword evidence="1" id="KW-0805">Transcription regulation</keyword>
<feature type="domain" description="HTH luxR-type" evidence="4">
    <location>
        <begin position="168"/>
        <end position="238"/>
    </location>
</feature>
<dbReference type="SMART" id="SM00421">
    <property type="entry name" value="HTH_LUXR"/>
    <property type="match status" value="1"/>
</dbReference>
<name>A0ABW1CJH3_9ACTN</name>
<dbReference type="Proteomes" id="UP001596058">
    <property type="component" value="Unassembled WGS sequence"/>
</dbReference>
<accession>A0ABW1CJH3</accession>
<evidence type="ECO:0000259" key="4">
    <source>
        <dbReference type="PROSITE" id="PS50043"/>
    </source>
</evidence>
<dbReference type="Pfam" id="PF00196">
    <property type="entry name" value="GerE"/>
    <property type="match status" value="1"/>
</dbReference>
<dbReference type="PANTHER" id="PTHR43214">
    <property type="entry name" value="TWO-COMPONENT RESPONSE REGULATOR"/>
    <property type="match status" value="1"/>
</dbReference>
<dbReference type="InterPro" id="IPR036388">
    <property type="entry name" value="WH-like_DNA-bd_sf"/>
</dbReference>
<dbReference type="SUPFAM" id="SSF46894">
    <property type="entry name" value="C-terminal effector domain of the bipartite response regulators"/>
    <property type="match status" value="1"/>
</dbReference>
<evidence type="ECO:0000313" key="6">
    <source>
        <dbReference type="Proteomes" id="UP001596058"/>
    </source>
</evidence>
<keyword evidence="3" id="KW-0804">Transcription</keyword>
<evidence type="ECO:0000313" key="5">
    <source>
        <dbReference type="EMBL" id="MFC5825890.1"/>
    </source>
</evidence>
<evidence type="ECO:0000256" key="2">
    <source>
        <dbReference type="ARBA" id="ARBA00023125"/>
    </source>
</evidence>
<dbReference type="EMBL" id="JBHSPA010000023">
    <property type="protein sequence ID" value="MFC5825890.1"/>
    <property type="molecule type" value="Genomic_DNA"/>
</dbReference>
<keyword evidence="2" id="KW-0238">DNA-binding</keyword>
<dbReference type="InterPro" id="IPR000792">
    <property type="entry name" value="Tscrpt_reg_LuxR_C"/>
</dbReference>
<dbReference type="RefSeq" id="WP_379515403.1">
    <property type="nucleotide sequence ID" value="NZ_JBHSPA010000023.1"/>
</dbReference>
<dbReference type="InterPro" id="IPR039420">
    <property type="entry name" value="WalR-like"/>
</dbReference>
<evidence type="ECO:0000256" key="1">
    <source>
        <dbReference type="ARBA" id="ARBA00023015"/>
    </source>
</evidence>
<dbReference type="PANTHER" id="PTHR43214:SF24">
    <property type="entry name" value="TRANSCRIPTIONAL REGULATORY PROTEIN NARL-RELATED"/>
    <property type="match status" value="1"/>
</dbReference>